<keyword evidence="1" id="KW-0575">Peroxidase</keyword>
<dbReference type="PRINTS" id="PR00111">
    <property type="entry name" value="ABHYDROLASE"/>
</dbReference>
<dbReference type="RefSeq" id="WP_210025216.1">
    <property type="nucleotide sequence ID" value="NZ_JAGINU010000001.1"/>
</dbReference>
<dbReference type="Gene3D" id="3.40.50.1820">
    <property type="entry name" value="alpha/beta hydrolase"/>
    <property type="match status" value="1"/>
</dbReference>
<dbReference type="InterPro" id="IPR000639">
    <property type="entry name" value="Epox_hydrolase-like"/>
</dbReference>
<dbReference type="InterPro" id="IPR029058">
    <property type="entry name" value="AB_hydrolase_fold"/>
</dbReference>
<dbReference type="SUPFAM" id="SSF53474">
    <property type="entry name" value="alpha/beta-Hydrolases"/>
    <property type="match status" value="1"/>
</dbReference>
<dbReference type="PANTHER" id="PTHR43433">
    <property type="entry name" value="HYDROLASE, ALPHA/BETA FOLD FAMILY PROTEIN"/>
    <property type="match status" value="1"/>
</dbReference>
<sequence>MPRLSIGTENGEPVDLHYTDQGTGSPVVLIHGWPLSGRSWEKQVPALVEAGHRVVTYDRRGFGESSQPWEGYDYDTFADDLHALLIHLDLRDATLVGFSMGGGEVVRYIARRGTDRVARAVLAAAVPPYLYKSDDNPDGGLDDATIEQFRAGVTGDRIAFLEDFTTQFFAAGDRTDLISEPNRVHHRTIAEFASPKGTLDCITAFGRTDFRDDLKKVSDAGVPTLVIHGDADGIVPFEVSGKRTQESVEGAQLVLIEGGPHGLNATHPDEFNRALIDFLAF</sequence>
<proteinExistence type="predicted"/>
<dbReference type="EMBL" id="JAGINU010000001">
    <property type="protein sequence ID" value="MBP2365290.1"/>
    <property type="molecule type" value="Genomic_DNA"/>
</dbReference>
<evidence type="ECO:0000313" key="4">
    <source>
        <dbReference type="Proteomes" id="UP001519295"/>
    </source>
</evidence>
<protein>
    <submittedName>
        <fullName evidence="3">Pimeloyl-ACP methyl ester carboxylesterase</fullName>
    </submittedName>
</protein>
<evidence type="ECO:0000259" key="2">
    <source>
        <dbReference type="Pfam" id="PF00561"/>
    </source>
</evidence>
<evidence type="ECO:0000256" key="1">
    <source>
        <dbReference type="ARBA" id="ARBA00022559"/>
    </source>
</evidence>
<dbReference type="PRINTS" id="PR00412">
    <property type="entry name" value="EPOXHYDRLASE"/>
</dbReference>
<evidence type="ECO:0000313" key="3">
    <source>
        <dbReference type="EMBL" id="MBP2365290.1"/>
    </source>
</evidence>
<dbReference type="Proteomes" id="UP001519295">
    <property type="component" value="Unassembled WGS sequence"/>
</dbReference>
<dbReference type="Pfam" id="PF00561">
    <property type="entry name" value="Abhydrolase_1"/>
    <property type="match status" value="1"/>
</dbReference>
<keyword evidence="1" id="KW-0560">Oxidoreductase</keyword>
<name>A0ABS4VN07_9PSEU</name>
<gene>
    <name evidence="3" type="ORF">JOF36_000986</name>
</gene>
<keyword evidence="4" id="KW-1185">Reference proteome</keyword>
<dbReference type="PANTHER" id="PTHR43433:SF4">
    <property type="entry name" value="NON-HEME CHLOROPEROXIDASE-RELATED"/>
    <property type="match status" value="1"/>
</dbReference>
<feature type="domain" description="AB hydrolase-1" evidence="2">
    <location>
        <begin position="26"/>
        <end position="267"/>
    </location>
</feature>
<reference evidence="3 4" key="1">
    <citation type="submission" date="2021-03" db="EMBL/GenBank/DDBJ databases">
        <title>Sequencing the genomes of 1000 actinobacteria strains.</title>
        <authorList>
            <person name="Klenk H.-P."/>
        </authorList>
    </citation>
    <scope>NUCLEOTIDE SEQUENCE [LARGE SCALE GENOMIC DNA]</scope>
    <source>
        <strain evidence="3 4">DSM 45256</strain>
    </source>
</reference>
<accession>A0ABS4VN07</accession>
<comment type="caution">
    <text evidence="3">The sequence shown here is derived from an EMBL/GenBank/DDBJ whole genome shotgun (WGS) entry which is preliminary data.</text>
</comment>
<dbReference type="InterPro" id="IPR000073">
    <property type="entry name" value="AB_hydrolase_1"/>
</dbReference>
<dbReference type="InterPro" id="IPR050471">
    <property type="entry name" value="AB_hydrolase"/>
</dbReference>
<organism evidence="3 4">
    <name type="scientific">Pseudonocardia parietis</name>
    <dbReference type="NCBI Taxonomy" id="570936"/>
    <lineage>
        <taxon>Bacteria</taxon>
        <taxon>Bacillati</taxon>
        <taxon>Actinomycetota</taxon>
        <taxon>Actinomycetes</taxon>
        <taxon>Pseudonocardiales</taxon>
        <taxon>Pseudonocardiaceae</taxon>
        <taxon>Pseudonocardia</taxon>
    </lineage>
</organism>